<comment type="caution">
    <text evidence="1">The sequence shown here is derived from an EMBL/GenBank/DDBJ whole genome shotgun (WGS) entry which is preliminary data.</text>
</comment>
<evidence type="ECO:0000313" key="1">
    <source>
        <dbReference type="EMBL" id="GKX64866.1"/>
    </source>
</evidence>
<evidence type="ECO:0000313" key="2">
    <source>
        <dbReference type="Proteomes" id="UP001058074"/>
    </source>
</evidence>
<organism evidence="1 2">
    <name type="scientific">Inconstantimicrobium mannanitabidum</name>
    <dbReference type="NCBI Taxonomy" id="1604901"/>
    <lineage>
        <taxon>Bacteria</taxon>
        <taxon>Bacillati</taxon>
        <taxon>Bacillota</taxon>
        <taxon>Clostridia</taxon>
        <taxon>Eubacteriales</taxon>
        <taxon>Clostridiaceae</taxon>
        <taxon>Inconstantimicrobium</taxon>
    </lineage>
</organism>
<gene>
    <name evidence="1" type="ORF">rsdtw13_01240</name>
</gene>
<name>A0ACB5R6Y7_9CLOT</name>
<proteinExistence type="predicted"/>
<protein>
    <submittedName>
        <fullName evidence="1">Uncharacterized protein</fullName>
    </submittedName>
</protein>
<reference evidence="1" key="1">
    <citation type="journal article" date="2025" name="Int. J. Syst. Evol. Microbiol.">
        <title>Inconstantimicrobium mannanitabidum sp. nov., a novel member of the family Clostridiaceae isolated from anoxic soil under the treatment of reductive soil disinfestation.</title>
        <authorList>
            <person name="Ueki A."/>
            <person name="Tonouchi A."/>
            <person name="Honma S."/>
            <person name="Kaku N."/>
            <person name="Ueki K."/>
        </authorList>
    </citation>
    <scope>NUCLEOTIDE SEQUENCE</scope>
    <source>
        <strain evidence="1">TW13</strain>
    </source>
</reference>
<keyword evidence="2" id="KW-1185">Reference proteome</keyword>
<dbReference type="EMBL" id="BROD01000001">
    <property type="protein sequence ID" value="GKX64866.1"/>
    <property type="molecule type" value="Genomic_DNA"/>
</dbReference>
<sequence length="59" mass="6873">MMNKSKRLVVIDAGRKKIRVLKQAKSTMFAIFKENITQTKTIKKIPFVNHESGRKENIK</sequence>
<dbReference type="Proteomes" id="UP001058074">
    <property type="component" value="Unassembled WGS sequence"/>
</dbReference>
<accession>A0ACB5R6Y7</accession>